<dbReference type="Gene3D" id="1.10.10.10">
    <property type="entry name" value="Winged helix-like DNA-binding domain superfamily/Winged helix DNA-binding domain"/>
    <property type="match status" value="1"/>
</dbReference>
<name>A0A1I2ED41_9SPHI</name>
<dbReference type="PANTHER" id="PTHR33202:SF22">
    <property type="entry name" value="HYDROGEN PEROXIDE SENSITIVE REPRESSOR"/>
    <property type="match status" value="1"/>
</dbReference>
<dbReference type="GO" id="GO:0003700">
    <property type="term" value="F:DNA-binding transcription factor activity"/>
    <property type="evidence" value="ECO:0007669"/>
    <property type="project" value="InterPro"/>
</dbReference>
<feature type="binding site" evidence="1">
    <location>
        <position position="143"/>
    </location>
    <ligand>
        <name>Zn(2+)</name>
        <dbReference type="ChEBI" id="CHEBI:29105"/>
    </ligand>
</feature>
<evidence type="ECO:0000256" key="1">
    <source>
        <dbReference type="PIRSR" id="PIRSR602481-1"/>
    </source>
</evidence>
<dbReference type="STRING" id="34086.SAMN04488084_10261"/>
<organism evidence="3 4">
    <name type="scientific">Pedobacter antarcticus</name>
    <dbReference type="NCBI Taxonomy" id="34086"/>
    <lineage>
        <taxon>Bacteria</taxon>
        <taxon>Pseudomonadati</taxon>
        <taxon>Bacteroidota</taxon>
        <taxon>Sphingobacteriia</taxon>
        <taxon>Sphingobacteriales</taxon>
        <taxon>Sphingobacteriaceae</taxon>
        <taxon>Pedobacter</taxon>
    </lineage>
</organism>
<sequence>MPNLSDMTKINPTALLKENGLKHTRQRVRVLEEIALDTVAISQPELEKKLGKEIDRVTLYRILNIYQDKGILHRIMDINGTANYAICSAACSEDHHHDDHVHFNCTCCLKIYCLEVKAPHLKMPHGFKAVTTNTTAYGICEKCAQLETESGTELQ</sequence>
<dbReference type="SUPFAM" id="SSF46785">
    <property type="entry name" value="Winged helix' DNA-binding domain"/>
    <property type="match status" value="1"/>
</dbReference>
<dbReference type="InterPro" id="IPR036388">
    <property type="entry name" value="WH-like_DNA-bd_sf"/>
</dbReference>
<dbReference type="InterPro" id="IPR036390">
    <property type="entry name" value="WH_DNA-bd_sf"/>
</dbReference>
<dbReference type="GO" id="GO:0000976">
    <property type="term" value="F:transcription cis-regulatory region binding"/>
    <property type="evidence" value="ECO:0007669"/>
    <property type="project" value="TreeGrafter"/>
</dbReference>
<dbReference type="GO" id="GO:0045892">
    <property type="term" value="P:negative regulation of DNA-templated transcription"/>
    <property type="evidence" value="ECO:0007669"/>
    <property type="project" value="TreeGrafter"/>
</dbReference>
<comment type="cofactor">
    <cofactor evidence="1">
        <name>Zn(2+)</name>
        <dbReference type="ChEBI" id="CHEBI:29105"/>
    </cofactor>
    <text evidence="1">Binds 1 zinc ion per subunit.</text>
</comment>
<evidence type="ECO:0000313" key="4">
    <source>
        <dbReference type="Proteomes" id="UP000183129"/>
    </source>
</evidence>
<dbReference type="GO" id="GO:1900376">
    <property type="term" value="P:regulation of secondary metabolite biosynthetic process"/>
    <property type="evidence" value="ECO:0007669"/>
    <property type="project" value="TreeGrafter"/>
</dbReference>
<proteinExistence type="predicted"/>
<accession>A0A1I2ED41</accession>
<keyword evidence="1" id="KW-0479">Metal-binding</keyword>
<evidence type="ECO:0000313" key="3">
    <source>
        <dbReference type="EMBL" id="SFE90639.1"/>
    </source>
</evidence>
<feature type="binding site" evidence="2">
    <location>
        <position position="98"/>
    </location>
    <ligand>
        <name>Fe cation</name>
        <dbReference type="ChEBI" id="CHEBI:24875"/>
    </ligand>
</feature>
<comment type="cofactor">
    <cofactor evidence="2">
        <name>Mn(2+)</name>
        <dbReference type="ChEBI" id="CHEBI:29035"/>
    </cofactor>
    <cofactor evidence="2">
        <name>Fe(2+)</name>
        <dbReference type="ChEBI" id="CHEBI:29033"/>
    </cofactor>
    <text evidence="2">Binds 1 Mn(2+) or Fe(2+) ion per subunit.</text>
</comment>
<dbReference type="PANTHER" id="PTHR33202">
    <property type="entry name" value="ZINC UPTAKE REGULATION PROTEIN"/>
    <property type="match status" value="1"/>
</dbReference>
<dbReference type="GO" id="GO:0008270">
    <property type="term" value="F:zinc ion binding"/>
    <property type="evidence" value="ECO:0007669"/>
    <property type="project" value="TreeGrafter"/>
</dbReference>
<feature type="binding site" evidence="2">
    <location>
        <position position="96"/>
    </location>
    <ligand>
        <name>Fe cation</name>
        <dbReference type="ChEBI" id="CHEBI:24875"/>
    </ligand>
</feature>
<keyword evidence="1" id="KW-0862">Zinc</keyword>
<reference evidence="3 4" key="1">
    <citation type="submission" date="2016-10" db="EMBL/GenBank/DDBJ databases">
        <authorList>
            <person name="de Groot N.N."/>
        </authorList>
    </citation>
    <scope>NUCLEOTIDE SEQUENCE [LARGE SCALE GENOMIC DNA]</scope>
    <source>
        <strain evidence="3 4">ATCC 51969</strain>
    </source>
</reference>
<feature type="binding site" evidence="1">
    <location>
        <position position="140"/>
    </location>
    <ligand>
        <name>Zn(2+)</name>
        <dbReference type="ChEBI" id="CHEBI:29105"/>
    </ligand>
</feature>
<dbReference type="Proteomes" id="UP000183129">
    <property type="component" value="Unassembled WGS sequence"/>
</dbReference>
<keyword evidence="2" id="KW-0408">Iron</keyword>
<evidence type="ECO:0000256" key="2">
    <source>
        <dbReference type="PIRSR" id="PIRSR602481-2"/>
    </source>
</evidence>
<gene>
    <name evidence="3" type="ORF">SAMN03003324_01751</name>
</gene>
<dbReference type="InterPro" id="IPR002481">
    <property type="entry name" value="FUR"/>
</dbReference>
<protein>
    <submittedName>
        <fullName evidence="3">Fur family transcriptional regulator, ferric uptake regulator</fullName>
    </submittedName>
</protein>
<dbReference type="AlphaFoldDB" id="A0A1I2ED41"/>
<dbReference type="Pfam" id="PF01475">
    <property type="entry name" value="FUR"/>
    <property type="match status" value="1"/>
</dbReference>
<feature type="binding site" evidence="1">
    <location>
        <position position="105"/>
    </location>
    <ligand>
        <name>Zn(2+)</name>
        <dbReference type="ChEBI" id="CHEBI:29105"/>
    </ligand>
</feature>
<dbReference type="EMBL" id="FONS01000003">
    <property type="protein sequence ID" value="SFE90639.1"/>
    <property type="molecule type" value="Genomic_DNA"/>
</dbReference>